<organism evidence="1 2">
    <name type="scientific">Glossina austeni</name>
    <name type="common">Savannah tsetse fly</name>
    <dbReference type="NCBI Taxonomy" id="7395"/>
    <lineage>
        <taxon>Eukaryota</taxon>
        <taxon>Metazoa</taxon>
        <taxon>Ecdysozoa</taxon>
        <taxon>Arthropoda</taxon>
        <taxon>Hexapoda</taxon>
        <taxon>Insecta</taxon>
        <taxon>Pterygota</taxon>
        <taxon>Neoptera</taxon>
        <taxon>Endopterygota</taxon>
        <taxon>Diptera</taxon>
        <taxon>Brachycera</taxon>
        <taxon>Muscomorpha</taxon>
        <taxon>Hippoboscoidea</taxon>
        <taxon>Glossinidae</taxon>
        <taxon>Glossina</taxon>
    </lineage>
</organism>
<evidence type="ECO:0000313" key="1">
    <source>
        <dbReference type="EnsemblMetazoa" id="GAUT042694-PA"/>
    </source>
</evidence>
<dbReference type="VEuPathDB" id="VectorBase:GAUT042694"/>
<dbReference type="Proteomes" id="UP000078200">
    <property type="component" value="Unassembled WGS sequence"/>
</dbReference>
<dbReference type="AlphaFoldDB" id="A0A1A9VNL2"/>
<reference evidence="1" key="1">
    <citation type="submission" date="2020-05" db="UniProtKB">
        <authorList>
            <consortium name="EnsemblMetazoa"/>
        </authorList>
    </citation>
    <scope>IDENTIFICATION</scope>
    <source>
        <strain evidence="1">TTRI</strain>
    </source>
</reference>
<dbReference type="EnsemblMetazoa" id="GAUT042694-RA">
    <property type="protein sequence ID" value="GAUT042694-PA"/>
    <property type="gene ID" value="GAUT042694"/>
</dbReference>
<dbReference type="Pfam" id="PF05380">
    <property type="entry name" value="Peptidase_A17"/>
    <property type="match status" value="1"/>
</dbReference>
<accession>A0A1A9VNL2</accession>
<name>A0A1A9VNL2_GLOAU</name>
<keyword evidence="2" id="KW-1185">Reference proteome</keyword>
<protein>
    <submittedName>
        <fullName evidence="1">Uncharacterized protein</fullName>
    </submittedName>
</protein>
<evidence type="ECO:0000313" key="2">
    <source>
        <dbReference type="Proteomes" id="UP000078200"/>
    </source>
</evidence>
<proteinExistence type="predicted"/>
<sequence length="138" mass="15683">MGNKIGTFTEQQLGDHQVALPFVSFVRSNNSERQWNTNDAILSSIFGKIPGIIEQRILEINLRTTSDEISVDVMNNLWYLQNLKPANGIVISAIAKLYDPIRFLGPFTVTIKLMLQSIWKENTDLAESREIFKPGKME</sequence>
<dbReference type="InterPro" id="IPR008042">
    <property type="entry name" value="Retrotrans_Pao"/>
</dbReference>